<keyword evidence="1" id="KW-0147">Chitin-binding</keyword>
<comment type="caution">
    <text evidence="8">The sequence shown here is derived from an EMBL/GenBank/DDBJ whole genome shotgun (WGS) entry which is preliminary data.</text>
</comment>
<protein>
    <recommendedName>
        <fullName evidence="7">Chitin-binding type-2 domain-containing protein</fullName>
    </recommendedName>
</protein>
<keyword evidence="3" id="KW-0677">Repeat</keyword>
<dbReference type="PANTHER" id="PTHR23301:SF0">
    <property type="entry name" value="CHITIN-BINDING TYPE-2 DOMAIN-CONTAINING PROTEIN-RELATED"/>
    <property type="match status" value="1"/>
</dbReference>
<evidence type="ECO:0000256" key="5">
    <source>
        <dbReference type="ARBA" id="ARBA00023180"/>
    </source>
</evidence>
<evidence type="ECO:0000256" key="1">
    <source>
        <dbReference type="ARBA" id="ARBA00022669"/>
    </source>
</evidence>
<evidence type="ECO:0000313" key="9">
    <source>
        <dbReference type="Proteomes" id="UP001168821"/>
    </source>
</evidence>
<keyword evidence="9" id="KW-1185">Reference proteome</keyword>
<gene>
    <name evidence="8" type="ORF">Zmor_011188</name>
</gene>
<organism evidence="8 9">
    <name type="scientific">Zophobas morio</name>
    <dbReference type="NCBI Taxonomy" id="2755281"/>
    <lineage>
        <taxon>Eukaryota</taxon>
        <taxon>Metazoa</taxon>
        <taxon>Ecdysozoa</taxon>
        <taxon>Arthropoda</taxon>
        <taxon>Hexapoda</taxon>
        <taxon>Insecta</taxon>
        <taxon>Pterygota</taxon>
        <taxon>Neoptera</taxon>
        <taxon>Endopterygota</taxon>
        <taxon>Coleoptera</taxon>
        <taxon>Polyphaga</taxon>
        <taxon>Cucujiformia</taxon>
        <taxon>Tenebrionidae</taxon>
        <taxon>Zophobas</taxon>
    </lineage>
</organism>
<sequence>MKTIILTSVVLCLCSTIWVTISEPVSDCPAVEGQFPTFITDRSNCSVFYMCAHGIPVLKVCPNGLFFNPALEVCDWPQNAGCEPELEECLAG</sequence>
<keyword evidence="2 6" id="KW-0732">Signal</keyword>
<dbReference type="Gene3D" id="2.170.140.10">
    <property type="entry name" value="Chitin binding domain"/>
    <property type="match status" value="1"/>
</dbReference>
<name>A0AA38IKA4_9CUCU</name>
<dbReference type="PROSITE" id="PS50940">
    <property type="entry name" value="CHIT_BIND_II"/>
    <property type="match status" value="1"/>
</dbReference>
<evidence type="ECO:0000313" key="8">
    <source>
        <dbReference type="EMBL" id="KAJ3659503.1"/>
    </source>
</evidence>
<keyword evidence="4" id="KW-1015">Disulfide bond</keyword>
<dbReference type="Pfam" id="PF01607">
    <property type="entry name" value="CBM_14"/>
    <property type="match status" value="1"/>
</dbReference>
<dbReference type="InterPro" id="IPR002557">
    <property type="entry name" value="Chitin-bd_dom"/>
</dbReference>
<dbReference type="InterPro" id="IPR051940">
    <property type="entry name" value="Chitin_bind-dev_reg"/>
</dbReference>
<dbReference type="GO" id="GO:0005576">
    <property type="term" value="C:extracellular region"/>
    <property type="evidence" value="ECO:0007669"/>
    <property type="project" value="InterPro"/>
</dbReference>
<evidence type="ECO:0000256" key="6">
    <source>
        <dbReference type="SAM" id="SignalP"/>
    </source>
</evidence>
<evidence type="ECO:0000256" key="3">
    <source>
        <dbReference type="ARBA" id="ARBA00022737"/>
    </source>
</evidence>
<dbReference type="SUPFAM" id="SSF57625">
    <property type="entry name" value="Invertebrate chitin-binding proteins"/>
    <property type="match status" value="1"/>
</dbReference>
<proteinExistence type="predicted"/>
<evidence type="ECO:0000259" key="7">
    <source>
        <dbReference type="PROSITE" id="PS50940"/>
    </source>
</evidence>
<feature type="chain" id="PRO_5041396039" description="Chitin-binding type-2 domain-containing protein" evidence="6">
    <location>
        <begin position="23"/>
        <end position="92"/>
    </location>
</feature>
<dbReference type="GO" id="GO:0008061">
    <property type="term" value="F:chitin binding"/>
    <property type="evidence" value="ECO:0007669"/>
    <property type="project" value="UniProtKB-KW"/>
</dbReference>
<keyword evidence="5" id="KW-0325">Glycoprotein</keyword>
<dbReference type="PANTHER" id="PTHR23301">
    <property type="entry name" value="CHITIN BINDING PERITROPHIN-A"/>
    <property type="match status" value="1"/>
</dbReference>
<feature type="signal peptide" evidence="6">
    <location>
        <begin position="1"/>
        <end position="22"/>
    </location>
</feature>
<feature type="domain" description="Chitin-binding type-2" evidence="7">
    <location>
        <begin position="25"/>
        <end position="84"/>
    </location>
</feature>
<dbReference type="AlphaFoldDB" id="A0AA38IKA4"/>
<dbReference type="InterPro" id="IPR036508">
    <property type="entry name" value="Chitin-bd_dom_sf"/>
</dbReference>
<dbReference type="Proteomes" id="UP001168821">
    <property type="component" value="Unassembled WGS sequence"/>
</dbReference>
<dbReference type="EMBL" id="JALNTZ010000003">
    <property type="protein sequence ID" value="KAJ3659503.1"/>
    <property type="molecule type" value="Genomic_DNA"/>
</dbReference>
<accession>A0AA38IKA4</accession>
<evidence type="ECO:0000256" key="4">
    <source>
        <dbReference type="ARBA" id="ARBA00023157"/>
    </source>
</evidence>
<dbReference type="SMART" id="SM00494">
    <property type="entry name" value="ChtBD2"/>
    <property type="match status" value="1"/>
</dbReference>
<reference evidence="8" key="1">
    <citation type="journal article" date="2023" name="G3 (Bethesda)">
        <title>Whole genome assemblies of Zophobas morio and Tenebrio molitor.</title>
        <authorList>
            <person name="Kaur S."/>
            <person name="Stinson S.A."/>
            <person name="diCenzo G.C."/>
        </authorList>
    </citation>
    <scope>NUCLEOTIDE SEQUENCE</scope>
    <source>
        <strain evidence="8">QUZm001</strain>
    </source>
</reference>
<evidence type="ECO:0000256" key="2">
    <source>
        <dbReference type="ARBA" id="ARBA00022729"/>
    </source>
</evidence>